<sequence length="253" mass="26690">MLQACLNGARGRAECAHLPVTPEELATAAREAVAAGAQDIHLHPKNGDGEDTLDPAAVAAALTAVRAAVPGIPVGVTTGAWATPDPETRAAQVRSWTVLPDHASVNWHEDGAAEVATALLERRIGIEAGIYSGTPAARRFLNWPESHRVLRILAEITDTDPRTAVPSAAGLLDGLRPATTSPVLLHGEDEAAWPVLRLAAARRLDARIGLEDVLRLPDGTPAERNADLILAAREIIQQAGERGDPGVMTTFDR</sequence>
<keyword evidence="2" id="KW-1185">Reference proteome</keyword>
<dbReference type="EMBL" id="JBHVZQ010000018">
    <property type="protein sequence ID" value="MFF1275814.1"/>
    <property type="molecule type" value="Genomic_DNA"/>
</dbReference>
<dbReference type="InterPro" id="IPR008567">
    <property type="entry name" value="BKACE"/>
</dbReference>
<dbReference type="Pfam" id="PF05853">
    <property type="entry name" value="BKACE"/>
    <property type="match status" value="1"/>
</dbReference>
<dbReference type="Proteomes" id="UP001601627">
    <property type="component" value="Unassembled WGS sequence"/>
</dbReference>
<dbReference type="InterPro" id="IPR013785">
    <property type="entry name" value="Aldolase_TIM"/>
</dbReference>
<dbReference type="RefSeq" id="WP_388236588.1">
    <property type="nucleotide sequence ID" value="NZ_JBHVZQ010000018.1"/>
</dbReference>
<evidence type="ECO:0000313" key="1">
    <source>
        <dbReference type="EMBL" id="MFF1275814.1"/>
    </source>
</evidence>
<accession>A0ABW6Q9C2</accession>
<dbReference type="PANTHER" id="PTHR37418:SF1">
    <property type="entry name" value="3-KETO-5-AMINOHEXANOATE CLEAVAGE PROTEIN"/>
    <property type="match status" value="1"/>
</dbReference>
<name>A0ABW6Q9C2_9ACTN</name>
<evidence type="ECO:0000313" key="2">
    <source>
        <dbReference type="Proteomes" id="UP001601627"/>
    </source>
</evidence>
<protein>
    <submittedName>
        <fullName evidence="1">3-keto-5-aminohexanoate cleavage protein</fullName>
    </submittedName>
</protein>
<gene>
    <name evidence="1" type="ORF">ACFVZC_20800</name>
</gene>
<comment type="caution">
    <text evidence="1">The sequence shown here is derived from an EMBL/GenBank/DDBJ whole genome shotgun (WGS) entry which is preliminary data.</text>
</comment>
<reference evidence="1 2" key="1">
    <citation type="submission" date="2024-09" db="EMBL/GenBank/DDBJ databases">
        <title>The Natural Products Discovery Center: Release of the First 8490 Sequenced Strains for Exploring Actinobacteria Biosynthetic Diversity.</title>
        <authorList>
            <person name="Kalkreuter E."/>
            <person name="Kautsar S.A."/>
            <person name="Yang D."/>
            <person name="Bader C.D."/>
            <person name="Teijaro C.N."/>
            <person name="Fluegel L."/>
            <person name="Davis C.M."/>
            <person name="Simpson J.R."/>
            <person name="Lauterbach L."/>
            <person name="Steele A.D."/>
            <person name="Gui C."/>
            <person name="Meng S."/>
            <person name="Li G."/>
            <person name="Viehrig K."/>
            <person name="Ye F."/>
            <person name="Su P."/>
            <person name="Kiefer A.F."/>
            <person name="Nichols A."/>
            <person name="Cepeda A.J."/>
            <person name="Yan W."/>
            <person name="Fan B."/>
            <person name="Jiang Y."/>
            <person name="Adhikari A."/>
            <person name="Zheng C.-J."/>
            <person name="Schuster L."/>
            <person name="Cowan T.M."/>
            <person name="Smanski M.J."/>
            <person name="Chevrette M.G."/>
            <person name="De Carvalho L.P.S."/>
            <person name="Shen B."/>
        </authorList>
    </citation>
    <scope>NUCLEOTIDE SEQUENCE [LARGE SCALE GENOMIC DNA]</scope>
    <source>
        <strain evidence="1 2">NPDC058328</strain>
    </source>
</reference>
<organism evidence="1 2">
    <name type="scientific">Streptomyces marokkonensis</name>
    <dbReference type="NCBI Taxonomy" id="324855"/>
    <lineage>
        <taxon>Bacteria</taxon>
        <taxon>Bacillati</taxon>
        <taxon>Actinomycetota</taxon>
        <taxon>Actinomycetes</taxon>
        <taxon>Kitasatosporales</taxon>
        <taxon>Streptomycetaceae</taxon>
        <taxon>Streptomyces</taxon>
    </lineage>
</organism>
<dbReference type="PANTHER" id="PTHR37418">
    <property type="entry name" value="3-KETO-5-AMINOHEXANOATE CLEAVAGE ENZYME-RELATED"/>
    <property type="match status" value="1"/>
</dbReference>
<dbReference type="Gene3D" id="3.20.20.70">
    <property type="entry name" value="Aldolase class I"/>
    <property type="match status" value="2"/>
</dbReference>
<proteinExistence type="predicted"/>